<sequence length="117" mass="12503">MRRYAMKKSFKRTLVAGVAGAVLAAGAAIPANAASSTSSLVPPRTEIDATVHGPGSSWWCHSVIYVFYTPINYQEPRYETVTACGNETVTKHLVSNHTQVAVAGEEYHPAITASPRG</sequence>
<dbReference type="HOGENOM" id="CLU_2083115_0_0_11"/>
<dbReference type="Proteomes" id="UP000000387">
    <property type="component" value="Chromosome"/>
</dbReference>
<dbReference type="EMBL" id="CP002280">
    <property type="protein sequence ID" value="ADP40233.1"/>
    <property type="molecule type" value="Genomic_DNA"/>
</dbReference>
<gene>
    <name evidence="2" type="ordered locus">HMPREF0733_10775</name>
</gene>
<feature type="signal peptide" evidence="1">
    <location>
        <begin position="1"/>
        <end position="33"/>
    </location>
</feature>
<evidence type="ECO:0008006" key="4">
    <source>
        <dbReference type="Google" id="ProtNLM"/>
    </source>
</evidence>
<dbReference type="AlphaFoldDB" id="E3H285"/>
<evidence type="ECO:0000313" key="3">
    <source>
        <dbReference type="Proteomes" id="UP000000387"/>
    </source>
</evidence>
<accession>E3H285</accession>
<keyword evidence="1" id="KW-0732">Signal</keyword>
<organism evidence="2 3">
    <name type="scientific">Rothia dentocariosa (strain ATCC 17931 / CDC X599 / XDIA)</name>
    <dbReference type="NCBI Taxonomy" id="762948"/>
    <lineage>
        <taxon>Bacteria</taxon>
        <taxon>Bacillati</taxon>
        <taxon>Actinomycetota</taxon>
        <taxon>Actinomycetes</taxon>
        <taxon>Micrococcales</taxon>
        <taxon>Micrococcaceae</taxon>
        <taxon>Rothia</taxon>
    </lineage>
</organism>
<proteinExistence type="predicted"/>
<evidence type="ECO:0000313" key="2">
    <source>
        <dbReference type="EMBL" id="ADP40233.1"/>
    </source>
</evidence>
<evidence type="ECO:0000256" key="1">
    <source>
        <dbReference type="SAM" id="SignalP"/>
    </source>
</evidence>
<dbReference type="KEGG" id="rdn:HMPREF0733_10775"/>
<protein>
    <recommendedName>
        <fullName evidence="4">Lactococcin 972 family bacteriocin</fullName>
    </recommendedName>
</protein>
<reference evidence="3" key="1">
    <citation type="submission" date="2010-10" db="EMBL/GenBank/DDBJ databases">
        <title>The complete genome of Rothia dentocariosa ATCC 17931.</title>
        <authorList>
            <person name="Muzny D."/>
            <person name="Qin X."/>
            <person name="Buhay C."/>
            <person name="Dugan-Rocha S."/>
            <person name="Ding Y."/>
            <person name="Chen G."/>
            <person name="Hawes A."/>
            <person name="Holder M."/>
            <person name="Jhangiani S."/>
            <person name="Johnson A."/>
            <person name="Khan Z."/>
            <person name="Li Z."/>
            <person name="Liu W."/>
            <person name="Liu X."/>
            <person name="Perez L."/>
            <person name="Shen H."/>
            <person name="Wang Q."/>
            <person name="Watt J."/>
            <person name="Xi L."/>
            <person name="Xin Y."/>
            <person name="Zhou J."/>
            <person name="Deng J."/>
            <person name="Jiang H."/>
            <person name="Liu Y."/>
            <person name="Qu J."/>
            <person name="Song X.-Z."/>
            <person name="Zhang L."/>
            <person name="Villasana D."/>
            <person name="Johnson A."/>
            <person name="Liu J."/>
            <person name="Liyanage D."/>
            <person name="Lorensuhewa L."/>
            <person name="Robinson T."/>
            <person name="Song A."/>
            <person name="Song B.-B."/>
            <person name="Dinh H."/>
            <person name="Thornton R."/>
            <person name="Coyle M."/>
            <person name="Francisco L."/>
            <person name="Jackson L."/>
            <person name="Javaid M."/>
            <person name="Korchina V."/>
            <person name="Kovar C."/>
            <person name="Mata R."/>
            <person name="Mathew T."/>
            <person name="Ngo R."/>
            <person name="Nguyen L."/>
            <person name="Nguyen N."/>
            <person name="Okwuonu G."/>
            <person name="Ongeri F."/>
            <person name="Pham C."/>
            <person name="Simmons D."/>
            <person name="Wilczek-Boney K."/>
            <person name="Hale W."/>
            <person name="Jakkamsetti A."/>
            <person name="Pham P."/>
            <person name="Ruth R."/>
            <person name="San Lucas F."/>
            <person name="Warren J."/>
            <person name="Zhang J."/>
            <person name="Zhao Z."/>
            <person name="Zhou C."/>
            <person name="Zhu D."/>
            <person name="Lee S."/>
            <person name="Bess C."/>
            <person name="Blankenburg K."/>
            <person name="Forbes L."/>
            <person name="Fu Q."/>
            <person name="Gubbala S."/>
            <person name="Hirani K."/>
            <person name="Jayaseelan J.C."/>
            <person name="Lara F."/>
            <person name="Munidasa M."/>
            <person name="Palculict T."/>
            <person name="Patil S."/>
            <person name="Pu L.-L."/>
            <person name="Saada N."/>
            <person name="Tang L."/>
            <person name="Weissenberger G."/>
            <person name="Zhu Y."/>
            <person name="Hemphill L."/>
            <person name="Shang Y."/>
            <person name="Youmans B."/>
            <person name="Ayvaz T."/>
            <person name="Ross M."/>
            <person name="Santibanez J."/>
            <person name="Aqrawi P."/>
            <person name="Gross S."/>
            <person name="Joshi V."/>
            <person name="Fowler G."/>
            <person name="Nazareth L."/>
            <person name="Reid J."/>
            <person name="Worley K."/>
            <person name="Petrosino J."/>
            <person name="Highlander S."/>
            <person name="Gibbs R."/>
        </authorList>
    </citation>
    <scope>NUCLEOTIDE SEQUENCE [LARGE SCALE GENOMIC DNA]</scope>
    <source>
        <strain evidence="3">ATCC 17931 / CDC X599 / XDIA</strain>
    </source>
</reference>
<feature type="chain" id="PRO_5003170570" description="Lactococcin 972 family bacteriocin" evidence="1">
    <location>
        <begin position="34"/>
        <end position="117"/>
    </location>
</feature>
<name>E3H285_ROTDC</name>